<evidence type="ECO:0000313" key="2">
    <source>
        <dbReference type="EMBL" id="KAK3764849.1"/>
    </source>
</evidence>
<keyword evidence="3" id="KW-1185">Reference proteome</keyword>
<organism evidence="2 3">
    <name type="scientific">Elysia crispata</name>
    <name type="common">lettuce slug</name>
    <dbReference type="NCBI Taxonomy" id="231223"/>
    <lineage>
        <taxon>Eukaryota</taxon>
        <taxon>Metazoa</taxon>
        <taxon>Spiralia</taxon>
        <taxon>Lophotrochozoa</taxon>
        <taxon>Mollusca</taxon>
        <taxon>Gastropoda</taxon>
        <taxon>Heterobranchia</taxon>
        <taxon>Euthyneura</taxon>
        <taxon>Panpulmonata</taxon>
        <taxon>Sacoglossa</taxon>
        <taxon>Placobranchoidea</taxon>
        <taxon>Plakobranchidae</taxon>
        <taxon>Elysia</taxon>
    </lineage>
</organism>
<name>A0AAE1DBR6_9GAST</name>
<feature type="region of interest" description="Disordered" evidence="1">
    <location>
        <begin position="67"/>
        <end position="130"/>
    </location>
</feature>
<evidence type="ECO:0000313" key="3">
    <source>
        <dbReference type="Proteomes" id="UP001283361"/>
    </source>
</evidence>
<dbReference type="EMBL" id="JAWDGP010004377">
    <property type="protein sequence ID" value="KAK3764849.1"/>
    <property type="molecule type" value="Genomic_DNA"/>
</dbReference>
<sequence>MSSHSSAWVPPTRKSMIIHRAVFEAKSLRAAFGWNNPLFQAQSAQIRIRKLWTVDSSKFAVQRTSQARLSRSRAWNGTQTEPPTGVSSRCSIGQRKHSSDGHTVHRQTHCMENSGQPDSCDGFTSPPSWT</sequence>
<protein>
    <submittedName>
        <fullName evidence="2">Uncharacterized protein</fullName>
    </submittedName>
</protein>
<feature type="compositionally biased region" description="Polar residues" evidence="1">
    <location>
        <begin position="67"/>
        <end position="91"/>
    </location>
</feature>
<comment type="caution">
    <text evidence="2">The sequence shown here is derived from an EMBL/GenBank/DDBJ whole genome shotgun (WGS) entry which is preliminary data.</text>
</comment>
<reference evidence="2" key="1">
    <citation type="journal article" date="2023" name="G3 (Bethesda)">
        <title>A reference genome for the long-term kleptoplast-retaining sea slug Elysia crispata morphotype clarki.</title>
        <authorList>
            <person name="Eastman K.E."/>
            <person name="Pendleton A.L."/>
            <person name="Shaikh M.A."/>
            <person name="Suttiyut T."/>
            <person name="Ogas R."/>
            <person name="Tomko P."/>
            <person name="Gavelis G."/>
            <person name="Widhalm J.R."/>
            <person name="Wisecaver J.H."/>
        </authorList>
    </citation>
    <scope>NUCLEOTIDE SEQUENCE</scope>
    <source>
        <strain evidence="2">ECLA1</strain>
    </source>
</reference>
<proteinExistence type="predicted"/>
<accession>A0AAE1DBR6</accession>
<evidence type="ECO:0000256" key="1">
    <source>
        <dbReference type="SAM" id="MobiDB-lite"/>
    </source>
</evidence>
<dbReference type="AlphaFoldDB" id="A0AAE1DBR6"/>
<dbReference type="Proteomes" id="UP001283361">
    <property type="component" value="Unassembled WGS sequence"/>
</dbReference>
<gene>
    <name evidence="2" type="ORF">RRG08_041267</name>
</gene>